<proteinExistence type="predicted"/>
<dbReference type="EMBL" id="FRAB01000011">
    <property type="protein sequence ID" value="SHJ99231.1"/>
    <property type="molecule type" value="Genomic_DNA"/>
</dbReference>
<dbReference type="AlphaFoldDB" id="A0A1M6NU80"/>
<gene>
    <name evidence="1" type="ORF">SAMN05192548_101137</name>
</gene>
<dbReference type="OrthoDB" id="9105319at2"/>
<dbReference type="STRING" id="169427.SAMN05192548_101137"/>
<evidence type="ECO:0000313" key="1">
    <source>
        <dbReference type="EMBL" id="SHJ99231.1"/>
    </source>
</evidence>
<name>A0A1M6NU80_9BURK</name>
<sequence>MEFKYKSCTIHATASLDGDAIVANARIYMPSADDCPAGDTHEMEFHRDFLDEHEAIEFAHERAVAWLDEHWDAELDRPVGA</sequence>
<accession>A0A1M6NU80</accession>
<dbReference type="GeneID" id="301981613"/>
<organism evidence="1 2">
    <name type="scientific">Paraburkholderia terricola</name>
    <dbReference type="NCBI Taxonomy" id="169427"/>
    <lineage>
        <taxon>Bacteria</taxon>
        <taxon>Pseudomonadati</taxon>
        <taxon>Pseudomonadota</taxon>
        <taxon>Betaproteobacteria</taxon>
        <taxon>Burkholderiales</taxon>
        <taxon>Burkholderiaceae</taxon>
        <taxon>Paraburkholderia</taxon>
    </lineage>
</organism>
<dbReference type="RefSeq" id="WP_073428861.1">
    <property type="nucleotide sequence ID" value="NZ_CADFGY010000004.1"/>
</dbReference>
<reference evidence="1 2" key="1">
    <citation type="submission" date="2016-11" db="EMBL/GenBank/DDBJ databases">
        <authorList>
            <person name="Jaros S."/>
            <person name="Januszkiewicz K."/>
            <person name="Wedrychowicz H."/>
        </authorList>
    </citation>
    <scope>NUCLEOTIDE SEQUENCE [LARGE SCALE GENOMIC DNA]</scope>
    <source>
        <strain evidence="1 2">LMG 20594</strain>
    </source>
</reference>
<dbReference type="Proteomes" id="UP000184395">
    <property type="component" value="Unassembled WGS sequence"/>
</dbReference>
<evidence type="ECO:0000313" key="2">
    <source>
        <dbReference type="Proteomes" id="UP000184395"/>
    </source>
</evidence>
<dbReference type="KEGG" id="pts:CUJ90_26175"/>
<protein>
    <submittedName>
        <fullName evidence="1">Uncharacterized protein</fullName>
    </submittedName>
</protein>